<protein>
    <submittedName>
        <fullName evidence="1">Uncharacterized protein</fullName>
    </submittedName>
</protein>
<dbReference type="InterPro" id="IPR008042">
    <property type="entry name" value="Retrotrans_Pao"/>
</dbReference>
<sequence length="173" mass="19833">MDYFHFTVHCANNKFQVSKRIILSDTTSRLFDPLGLLGPIIVKAKAVMQLKLDWDESVPAKIHTEWIDFREQLLAIQWVHIPRNVTHGKETTDLQLHGFCDASEVAYGAFIYVRSVESEREVKLLCAESRIAPLKKLTIPRLELCSALILAQFIKIQISIYAINSLDWTNTYS</sequence>
<accession>A0A8K0PDD7</accession>
<reference evidence="1" key="1">
    <citation type="submission" date="2013-04" db="EMBL/GenBank/DDBJ databases">
        <authorList>
            <person name="Qu J."/>
            <person name="Murali S.C."/>
            <person name="Bandaranaike D."/>
            <person name="Bellair M."/>
            <person name="Blankenburg K."/>
            <person name="Chao H."/>
            <person name="Dinh H."/>
            <person name="Doddapaneni H."/>
            <person name="Downs B."/>
            <person name="Dugan-Rocha S."/>
            <person name="Elkadiri S."/>
            <person name="Gnanaolivu R.D."/>
            <person name="Hernandez B."/>
            <person name="Javaid M."/>
            <person name="Jayaseelan J.C."/>
            <person name="Lee S."/>
            <person name="Li M."/>
            <person name="Ming W."/>
            <person name="Munidasa M."/>
            <person name="Muniz J."/>
            <person name="Nguyen L."/>
            <person name="Ongeri F."/>
            <person name="Osuji N."/>
            <person name="Pu L.-L."/>
            <person name="Puazo M."/>
            <person name="Qu C."/>
            <person name="Quiroz J."/>
            <person name="Raj R."/>
            <person name="Weissenberger G."/>
            <person name="Xin Y."/>
            <person name="Zou X."/>
            <person name="Han Y."/>
            <person name="Richards S."/>
            <person name="Worley K."/>
            <person name="Muzny D."/>
            <person name="Gibbs R."/>
        </authorList>
    </citation>
    <scope>NUCLEOTIDE SEQUENCE</scope>
    <source>
        <strain evidence="1">Sampled in the wild</strain>
    </source>
</reference>
<name>A0A8K0PDD7_LADFU</name>
<dbReference type="EMBL" id="KZ309571">
    <property type="protein sequence ID" value="KAG8239269.1"/>
    <property type="molecule type" value="Genomic_DNA"/>
</dbReference>
<organism evidence="1 2">
    <name type="scientific">Ladona fulva</name>
    <name type="common">Scarce chaser dragonfly</name>
    <name type="synonym">Libellula fulva</name>
    <dbReference type="NCBI Taxonomy" id="123851"/>
    <lineage>
        <taxon>Eukaryota</taxon>
        <taxon>Metazoa</taxon>
        <taxon>Ecdysozoa</taxon>
        <taxon>Arthropoda</taxon>
        <taxon>Hexapoda</taxon>
        <taxon>Insecta</taxon>
        <taxon>Pterygota</taxon>
        <taxon>Palaeoptera</taxon>
        <taxon>Odonata</taxon>
        <taxon>Epiprocta</taxon>
        <taxon>Anisoptera</taxon>
        <taxon>Libelluloidea</taxon>
        <taxon>Libellulidae</taxon>
        <taxon>Ladona</taxon>
    </lineage>
</organism>
<reference evidence="1" key="2">
    <citation type="submission" date="2017-10" db="EMBL/GenBank/DDBJ databases">
        <title>Ladona fulva Genome sequencing and assembly.</title>
        <authorList>
            <person name="Murali S."/>
            <person name="Richards S."/>
            <person name="Bandaranaike D."/>
            <person name="Bellair M."/>
            <person name="Blankenburg K."/>
            <person name="Chao H."/>
            <person name="Dinh H."/>
            <person name="Doddapaneni H."/>
            <person name="Dugan-Rocha S."/>
            <person name="Elkadiri S."/>
            <person name="Gnanaolivu R."/>
            <person name="Hernandez B."/>
            <person name="Skinner E."/>
            <person name="Javaid M."/>
            <person name="Lee S."/>
            <person name="Li M."/>
            <person name="Ming W."/>
            <person name="Munidasa M."/>
            <person name="Muniz J."/>
            <person name="Nguyen L."/>
            <person name="Hughes D."/>
            <person name="Osuji N."/>
            <person name="Pu L.-L."/>
            <person name="Puazo M."/>
            <person name="Qu C."/>
            <person name="Quiroz J."/>
            <person name="Raj R."/>
            <person name="Weissenberger G."/>
            <person name="Xin Y."/>
            <person name="Zou X."/>
            <person name="Han Y."/>
            <person name="Worley K."/>
            <person name="Muzny D."/>
            <person name="Gibbs R."/>
        </authorList>
    </citation>
    <scope>NUCLEOTIDE SEQUENCE</scope>
    <source>
        <strain evidence="1">Sampled in the wild</strain>
    </source>
</reference>
<dbReference type="PANTHER" id="PTHR47331">
    <property type="entry name" value="PHD-TYPE DOMAIN-CONTAINING PROTEIN"/>
    <property type="match status" value="1"/>
</dbReference>
<gene>
    <name evidence="1" type="ORF">J437_LFUL018514</name>
</gene>
<dbReference type="Pfam" id="PF05380">
    <property type="entry name" value="Peptidase_A17"/>
    <property type="match status" value="1"/>
</dbReference>
<evidence type="ECO:0000313" key="1">
    <source>
        <dbReference type="EMBL" id="KAG8239269.1"/>
    </source>
</evidence>
<dbReference type="OrthoDB" id="8057024at2759"/>
<dbReference type="PANTHER" id="PTHR47331:SF6">
    <property type="entry name" value="DOUBLECORTIN DOMAIN-CONTAINING PROTEIN"/>
    <property type="match status" value="1"/>
</dbReference>
<dbReference type="Proteomes" id="UP000792457">
    <property type="component" value="Unassembled WGS sequence"/>
</dbReference>
<comment type="caution">
    <text evidence="1">The sequence shown here is derived from an EMBL/GenBank/DDBJ whole genome shotgun (WGS) entry which is preliminary data.</text>
</comment>
<dbReference type="AlphaFoldDB" id="A0A8K0PDD7"/>
<proteinExistence type="predicted"/>
<evidence type="ECO:0000313" key="2">
    <source>
        <dbReference type="Proteomes" id="UP000792457"/>
    </source>
</evidence>
<keyword evidence="2" id="KW-1185">Reference proteome</keyword>